<proteinExistence type="predicted"/>
<dbReference type="Proteomes" id="UP001457282">
    <property type="component" value="Unassembled WGS sequence"/>
</dbReference>
<keyword evidence="2" id="KW-1185">Reference proteome</keyword>
<accession>A0AAW1XBP2</accession>
<evidence type="ECO:0000313" key="1">
    <source>
        <dbReference type="EMBL" id="KAK9933165.1"/>
    </source>
</evidence>
<gene>
    <name evidence="1" type="ORF">M0R45_020370</name>
</gene>
<protein>
    <submittedName>
        <fullName evidence="1">Uncharacterized protein</fullName>
    </submittedName>
</protein>
<dbReference type="EMBL" id="JBEDUW010000004">
    <property type="protein sequence ID" value="KAK9933165.1"/>
    <property type="molecule type" value="Genomic_DNA"/>
</dbReference>
<name>A0AAW1XBP2_RUBAR</name>
<evidence type="ECO:0000313" key="2">
    <source>
        <dbReference type="Proteomes" id="UP001457282"/>
    </source>
</evidence>
<reference evidence="1 2" key="1">
    <citation type="journal article" date="2023" name="G3 (Bethesda)">
        <title>A chromosome-length genome assembly and annotation of blackberry (Rubus argutus, cv. 'Hillquist').</title>
        <authorList>
            <person name="Bruna T."/>
            <person name="Aryal R."/>
            <person name="Dudchenko O."/>
            <person name="Sargent D.J."/>
            <person name="Mead D."/>
            <person name="Buti M."/>
            <person name="Cavallini A."/>
            <person name="Hytonen T."/>
            <person name="Andres J."/>
            <person name="Pham M."/>
            <person name="Weisz D."/>
            <person name="Mascagni F."/>
            <person name="Usai G."/>
            <person name="Natali L."/>
            <person name="Bassil N."/>
            <person name="Fernandez G.E."/>
            <person name="Lomsadze A."/>
            <person name="Armour M."/>
            <person name="Olukolu B."/>
            <person name="Poorten T."/>
            <person name="Britton C."/>
            <person name="Davik J."/>
            <person name="Ashrafi H."/>
            <person name="Aiden E.L."/>
            <person name="Borodovsky M."/>
            <person name="Worthington M."/>
        </authorList>
    </citation>
    <scope>NUCLEOTIDE SEQUENCE [LARGE SCALE GENOMIC DNA]</scope>
    <source>
        <strain evidence="1">PI 553951</strain>
    </source>
</reference>
<comment type="caution">
    <text evidence="1">The sequence shown here is derived from an EMBL/GenBank/DDBJ whole genome shotgun (WGS) entry which is preliminary data.</text>
</comment>
<dbReference type="AlphaFoldDB" id="A0AAW1XBP2"/>
<organism evidence="1 2">
    <name type="scientific">Rubus argutus</name>
    <name type="common">Southern blackberry</name>
    <dbReference type="NCBI Taxonomy" id="59490"/>
    <lineage>
        <taxon>Eukaryota</taxon>
        <taxon>Viridiplantae</taxon>
        <taxon>Streptophyta</taxon>
        <taxon>Embryophyta</taxon>
        <taxon>Tracheophyta</taxon>
        <taxon>Spermatophyta</taxon>
        <taxon>Magnoliopsida</taxon>
        <taxon>eudicotyledons</taxon>
        <taxon>Gunneridae</taxon>
        <taxon>Pentapetalae</taxon>
        <taxon>rosids</taxon>
        <taxon>fabids</taxon>
        <taxon>Rosales</taxon>
        <taxon>Rosaceae</taxon>
        <taxon>Rosoideae</taxon>
        <taxon>Rosoideae incertae sedis</taxon>
        <taxon>Rubus</taxon>
    </lineage>
</organism>
<sequence>MTVNPRRRPMGPLPLRPHLDIGPVLCGSSRRRQCFHGLRFSSYSSMDTNRWREACGSLIEFRRCQPLKREKETVCFGFFVLPDLPRSRIIQPIIVKKYRSSKSSMTIEIPYSTQSGTAQRPESRIPRQGTLSCLPPFLFEIPKLHRCVPVYVDAFGS</sequence>